<accession>A0ACB7S3J3</accession>
<evidence type="ECO:0000313" key="1">
    <source>
        <dbReference type="EMBL" id="KAH6928454.1"/>
    </source>
</evidence>
<organism evidence="1 2">
    <name type="scientific">Hyalomma asiaticum</name>
    <name type="common">Tick</name>
    <dbReference type="NCBI Taxonomy" id="266040"/>
    <lineage>
        <taxon>Eukaryota</taxon>
        <taxon>Metazoa</taxon>
        <taxon>Ecdysozoa</taxon>
        <taxon>Arthropoda</taxon>
        <taxon>Chelicerata</taxon>
        <taxon>Arachnida</taxon>
        <taxon>Acari</taxon>
        <taxon>Parasitiformes</taxon>
        <taxon>Ixodida</taxon>
        <taxon>Ixodoidea</taxon>
        <taxon>Ixodidae</taxon>
        <taxon>Hyalomminae</taxon>
        <taxon>Hyalomma</taxon>
    </lineage>
</organism>
<comment type="caution">
    <text evidence="1">The sequence shown here is derived from an EMBL/GenBank/DDBJ whole genome shotgun (WGS) entry which is preliminary data.</text>
</comment>
<sequence>MGPRHTHLDGQYIFCPSAGAESVRKSTNCVQTTTHTQWEKVAMLADRRPPPKKPGLSEGDRRSASPPSRSPIAQFAQRRHRGRRVVTVRHTGRCR</sequence>
<protein>
    <submittedName>
        <fullName evidence="1">Uncharacterized protein</fullName>
    </submittedName>
</protein>
<gene>
    <name evidence="1" type="ORF">HPB50_016601</name>
</gene>
<proteinExistence type="predicted"/>
<reference evidence="1" key="1">
    <citation type="submission" date="2020-05" db="EMBL/GenBank/DDBJ databases">
        <title>Large-scale comparative analyses of tick genomes elucidate their genetic diversity and vector capacities.</title>
        <authorList>
            <person name="Jia N."/>
            <person name="Wang J."/>
            <person name="Shi W."/>
            <person name="Du L."/>
            <person name="Sun Y."/>
            <person name="Zhan W."/>
            <person name="Jiang J."/>
            <person name="Wang Q."/>
            <person name="Zhang B."/>
            <person name="Ji P."/>
            <person name="Sakyi L.B."/>
            <person name="Cui X."/>
            <person name="Yuan T."/>
            <person name="Jiang B."/>
            <person name="Yang W."/>
            <person name="Lam T.T.-Y."/>
            <person name="Chang Q."/>
            <person name="Ding S."/>
            <person name="Wang X."/>
            <person name="Zhu J."/>
            <person name="Ruan X."/>
            <person name="Zhao L."/>
            <person name="Wei J."/>
            <person name="Que T."/>
            <person name="Du C."/>
            <person name="Cheng J."/>
            <person name="Dai P."/>
            <person name="Han X."/>
            <person name="Huang E."/>
            <person name="Gao Y."/>
            <person name="Liu J."/>
            <person name="Shao H."/>
            <person name="Ye R."/>
            <person name="Li L."/>
            <person name="Wei W."/>
            <person name="Wang X."/>
            <person name="Wang C."/>
            <person name="Yang T."/>
            <person name="Huo Q."/>
            <person name="Li W."/>
            <person name="Guo W."/>
            <person name="Chen H."/>
            <person name="Zhou L."/>
            <person name="Ni X."/>
            <person name="Tian J."/>
            <person name="Zhou Y."/>
            <person name="Sheng Y."/>
            <person name="Liu T."/>
            <person name="Pan Y."/>
            <person name="Xia L."/>
            <person name="Li J."/>
            <person name="Zhao F."/>
            <person name="Cao W."/>
        </authorList>
    </citation>
    <scope>NUCLEOTIDE SEQUENCE</scope>
    <source>
        <strain evidence="1">Hyas-2018</strain>
    </source>
</reference>
<keyword evidence="2" id="KW-1185">Reference proteome</keyword>
<evidence type="ECO:0000313" key="2">
    <source>
        <dbReference type="Proteomes" id="UP000821845"/>
    </source>
</evidence>
<dbReference type="Proteomes" id="UP000821845">
    <property type="component" value="Chromosome 6"/>
</dbReference>
<dbReference type="EMBL" id="CM023486">
    <property type="protein sequence ID" value="KAH6928454.1"/>
    <property type="molecule type" value="Genomic_DNA"/>
</dbReference>
<name>A0ACB7S3J3_HYAAI</name>